<dbReference type="Gene3D" id="2.90.20.10">
    <property type="entry name" value="Plasmodium vivax P25 domain"/>
    <property type="match status" value="1"/>
</dbReference>
<evidence type="ECO:0000313" key="2">
    <source>
        <dbReference type="Proteomes" id="UP000683360"/>
    </source>
</evidence>
<reference evidence="1" key="1">
    <citation type="submission" date="2021-03" db="EMBL/GenBank/DDBJ databases">
        <authorList>
            <person name="Bekaert M."/>
        </authorList>
    </citation>
    <scope>NUCLEOTIDE SEQUENCE</scope>
</reference>
<evidence type="ECO:0000313" key="1">
    <source>
        <dbReference type="EMBL" id="CAG2218027.1"/>
    </source>
</evidence>
<dbReference type="AlphaFoldDB" id="A0A8S3SGA1"/>
<accession>A0A8S3SGA1</accession>
<comment type="caution">
    <text evidence="1">The sequence shown here is derived from an EMBL/GenBank/DDBJ whole genome shotgun (WGS) entry which is preliminary data.</text>
</comment>
<sequence>MFCALSVEGATYGQHCTINANCTDDENICVGNNCTCSSTAFRRNNTECATKIDLNAVCGESTDICADSLQNVKMIQNTNAYAKTIILKIKLVSVHHNLQNDVFHLFYSSPGHRTEDPKHDNVIGIAFNVTCDNTDSAASQCSQANMGCLNDGSGIYRCLCNSDYYESNGTCYGRMKPYEACDDGQCVVHATCNVGNCTCDIGYEASPIVSPTQCNGAGEETVPILYILAMVKVLSQILISF</sequence>
<keyword evidence="2" id="KW-1185">Reference proteome</keyword>
<organism evidence="1 2">
    <name type="scientific">Mytilus edulis</name>
    <name type="common">Blue mussel</name>
    <dbReference type="NCBI Taxonomy" id="6550"/>
    <lineage>
        <taxon>Eukaryota</taxon>
        <taxon>Metazoa</taxon>
        <taxon>Spiralia</taxon>
        <taxon>Lophotrochozoa</taxon>
        <taxon>Mollusca</taxon>
        <taxon>Bivalvia</taxon>
        <taxon>Autobranchia</taxon>
        <taxon>Pteriomorphia</taxon>
        <taxon>Mytilida</taxon>
        <taxon>Mytiloidea</taxon>
        <taxon>Mytilidae</taxon>
        <taxon>Mytilinae</taxon>
        <taxon>Mytilus</taxon>
    </lineage>
</organism>
<protein>
    <submittedName>
        <fullName evidence="1">Uncharacterized protein</fullName>
    </submittedName>
</protein>
<gene>
    <name evidence="1" type="ORF">MEDL_31675</name>
</gene>
<dbReference type="EMBL" id="CAJPWZ010001584">
    <property type="protein sequence ID" value="CAG2218027.1"/>
    <property type="molecule type" value="Genomic_DNA"/>
</dbReference>
<name>A0A8S3SGA1_MYTED</name>
<proteinExistence type="predicted"/>
<dbReference type="OrthoDB" id="6068247at2759"/>
<dbReference type="Proteomes" id="UP000683360">
    <property type="component" value="Unassembled WGS sequence"/>
</dbReference>